<comment type="similarity">
    <text evidence="2">Belongs to the aldo/keto reductase family. Glutamate--cysteine ligase light chain subfamily.</text>
</comment>
<evidence type="ECO:0000256" key="7">
    <source>
        <dbReference type="ARBA" id="ARBA00031732"/>
    </source>
</evidence>
<evidence type="ECO:0000256" key="5">
    <source>
        <dbReference type="ARBA" id="ARBA00030406"/>
    </source>
</evidence>
<dbReference type="Gene3D" id="3.20.20.100">
    <property type="entry name" value="NADP-dependent oxidoreductase domain"/>
    <property type="match status" value="1"/>
</dbReference>
<organism evidence="10 11">
    <name type="scientific">Smittium simulii</name>
    <dbReference type="NCBI Taxonomy" id="133385"/>
    <lineage>
        <taxon>Eukaryota</taxon>
        <taxon>Fungi</taxon>
        <taxon>Fungi incertae sedis</taxon>
        <taxon>Zoopagomycota</taxon>
        <taxon>Kickxellomycotina</taxon>
        <taxon>Harpellomycetes</taxon>
        <taxon>Harpellales</taxon>
        <taxon>Legeriomycetaceae</taxon>
        <taxon>Smittium</taxon>
    </lineage>
</organism>
<evidence type="ECO:0000256" key="3">
    <source>
        <dbReference type="ARBA" id="ARBA00011532"/>
    </source>
</evidence>
<protein>
    <recommendedName>
        <fullName evidence="7">GCS light chain</fullName>
    </recommendedName>
    <alternativeName>
        <fullName evidence="5">Gamma-ECS regulatory subunit</fullName>
    </alternativeName>
    <alternativeName>
        <fullName evidence="8">Gamma-glutamylcysteine synthetase regulatory subunit</fullName>
    </alternativeName>
    <alternativeName>
        <fullName evidence="6">Glutamate--cysteine ligase modifier subunit</fullName>
    </alternativeName>
</protein>
<gene>
    <name evidence="10" type="ORF">BB561_002043</name>
</gene>
<keyword evidence="11" id="KW-1185">Reference proteome</keyword>
<proteinExistence type="inferred from homology"/>
<comment type="caution">
    <text evidence="10">The sequence shown here is derived from an EMBL/GenBank/DDBJ whole genome shotgun (WGS) entry which is preliminary data.</text>
</comment>
<comment type="pathway">
    <text evidence="1">Sulfur metabolism; glutathione biosynthesis; glutathione from L-cysteine and L-glutamate: step 1/2.</text>
</comment>
<evidence type="ECO:0000313" key="11">
    <source>
        <dbReference type="Proteomes" id="UP000245383"/>
    </source>
</evidence>
<evidence type="ECO:0000256" key="2">
    <source>
        <dbReference type="ARBA" id="ARBA00008612"/>
    </source>
</evidence>
<reference evidence="10 11" key="1">
    <citation type="journal article" date="2018" name="MBio">
        <title>Comparative Genomics Reveals the Core Gene Toolbox for the Fungus-Insect Symbiosis.</title>
        <authorList>
            <person name="Wang Y."/>
            <person name="Stata M."/>
            <person name="Wang W."/>
            <person name="Stajich J.E."/>
            <person name="White M.M."/>
            <person name="Moncalvo J.M."/>
        </authorList>
    </citation>
    <scope>NUCLEOTIDE SEQUENCE [LARGE SCALE GENOMIC DNA]</scope>
    <source>
        <strain evidence="10 11">SWE-8-4</strain>
    </source>
</reference>
<dbReference type="Proteomes" id="UP000245383">
    <property type="component" value="Unassembled WGS sequence"/>
</dbReference>
<evidence type="ECO:0000256" key="4">
    <source>
        <dbReference type="ARBA" id="ARBA00022684"/>
    </source>
</evidence>
<dbReference type="GO" id="GO:0006750">
    <property type="term" value="P:glutathione biosynthetic process"/>
    <property type="evidence" value="ECO:0007669"/>
    <property type="project" value="UniProtKB-UniPathway"/>
</dbReference>
<dbReference type="GO" id="GO:0035226">
    <property type="term" value="F:glutamate-cysteine ligase catalytic subunit binding"/>
    <property type="evidence" value="ECO:0007669"/>
    <property type="project" value="InterPro"/>
</dbReference>
<dbReference type="AlphaFoldDB" id="A0A2T9YRZ2"/>
<dbReference type="OrthoDB" id="5596051at2759"/>
<dbReference type="GO" id="GO:0030234">
    <property type="term" value="F:enzyme regulator activity"/>
    <property type="evidence" value="ECO:0007669"/>
    <property type="project" value="TreeGrafter"/>
</dbReference>
<evidence type="ECO:0000256" key="6">
    <source>
        <dbReference type="ARBA" id="ARBA00031154"/>
    </source>
</evidence>
<comment type="subunit">
    <text evidence="3">Heterodimer of a catalytic heavy chain and a regulatory light chain.</text>
</comment>
<dbReference type="UniPathway" id="UPA00142">
    <property type="reaction ID" value="UER00209"/>
</dbReference>
<accession>A0A2T9YRZ2</accession>
<evidence type="ECO:0000313" key="10">
    <source>
        <dbReference type="EMBL" id="PVU95076.1"/>
    </source>
</evidence>
<sequence length="344" mass="38450">MAQVQLCPSLFPDDTSACNPNNCNLVIYSDNLMHTGPDFVDSFNDTRVNTHTLPPHSELEAALTETLDLGLDFENIVLDPTSCQIQIKDLRDNRDLGTFDFIDDLQVTAKLFFNEYLDFASVERFEKYILDAISLITQHLKVGTVHRLILSFPNITSSVSNQSYDLFQAAFIKLLAKIEKLHSNKLVENLGVADFSFEQLRALQLLAPKLLPNINQINVSNAQSIDTALVDFCSSNSIELLAHKDSYTTITSNPSKPDPSKLRDCSQAGSDTQSSSFNEIPLLSSQFFTNLKKSNYFKLIAPKTSNTMLPISITPSFVIKYTAIIKNRSIIRSKGYISSLQSQF</sequence>
<feature type="region of interest" description="Disordered" evidence="9">
    <location>
        <begin position="251"/>
        <end position="275"/>
    </location>
</feature>
<dbReference type="GO" id="GO:0017109">
    <property type="term" value="C:glutamate-cysteine ligase complex"/>
    <property type="evidence" value="ECO:0007669"/>
    <property type="project" value="TreeGrafter"/>
</dbReference>
<dbReference type="InterPro" id="IPR032963">
    <property type="entry name" value="Gclm"/>
</dbReference>
<evidence type="ECO:0000256" key="1">
    <source>
        <dbReference type="ARBA" id="ARBA00005006"/>
    </source>
</evidence>
<dbReference type="EMBL" id="MBFR01000065">
    <property type="protein sequence ID" value="PVU95076.1"/>
    <property type="molecule type" value="Genomic_DNA"/>
</dbReference>
<dbReference type="InterPro" id="IPR036812">
    <property type="entry name" value="NAD(P)_OxRdtase_dom_sf"/>
</dbReference>
<evidence type="ECO:0000256" key="8">
    <source>
        <dbReference type="ARBA" id="ARBA00032926"/>
    </source>
</evidence>
<dbReference type="PANTHER" id="PTHR13295">
    <property type="entry name" value="GLUTAMATE CYSTEINE LIGASE REGULATORY SUBUNIT"/>
    <property type="match status" value="1"/>
</dbReference>
<evidence type="ECO:0000256" key="9">
    <source>
        <dbReference type="SAM" id="MobiDB-lite"/>
    </source>
</evidence>
<dbReference type="STRING" id="133385.A0A2T9YRZ2"/>
<dbReference type="PANTHER" id="PTHR13295:SF4">
    <property type="entry name" value="GLUTAMATE--CYSTEINE LIGASE REGULATORY SUBUNIT"/>
    <property type="match status" value="1"/>
</dbReference>
<keyword evidence="4" id="KW-0317">Glutathione biosynthesis</keyword>
<dbReference type="SUPFAM" id="SSF51430">
    <property type="entry name" value="NAD(P)-linked oxidoreductase"/>
    <property type="match status" value="1"/>
</dbReference>
<name>A0A2T9YRZ2_9FUNG</name>